<comment type="subcellular location">
    <subcellularLocation>
        <location evidence="1 5">Nucleus</location>
    </subcellularLocation>
</comment>
<evidence type="ECO:0000256" key="2">
    <source>
        <dbReference type="ARBA" id="ARBA00010077"/>
    </source>
</evidence>
<evidence type="ECO:0000256" key="4">
    <source>
        <dbReference type="ARBA" id="ARBA00023242"/>
    </source>
</evidence>
<dbReference type="OrthoDB" id="28455at2759"/>
<evidence type="ECO:0000313" key="6">
    <source>
        <dbReference type="EMBL" id="CAD7233603.1"/>
    </source>
</evidence>
<evidence type="ECO:0000256" key="5">
    <source>
        <dbReference type="RuleBase" id="RU364132"/>
    </source>
</evidence>
<dbReference type="GO" id="GO:0005634">
    <property type="term" value="C:nucleus"/>
    <property type="evidence" value="ECO:0007669"/>
    <property type="project" value="UniProtKB-SubCell"/>
</dbReference>
<organism evidence="6">
    <name type="scientific">Cyprideis torosa</name>
    <dbReference type="NCBI Taxonomy" id="163714"/>
    <lineage>
        <taxon>Eukaryota</taxon>
        <taxon>Metazoa</taxon>
        <taxon>Ecdysozoa</taxon>
        <taxon>Arthropoda</taxon>
        <taxon>Crustacea</taxon>
        <taxon>Oligostraca</taxon>
        <taxon>Ostracoda</taxon>
        <taxon>Podocopa</taxon>
        <taxon>Podocopida</taxon>
        <taxon>Cytherocopina</taxon>
        <taxon>Cytheroidea</taxon>
        <taxon>Cytherideidae</taxon>
        <taxon>Cyprideis</taxon>
    </lineage>
</organism>
<keyword evidence="3 5" id="KW-0690">Ribosome biogenesis</keyword>
<comment type="function">
    <text evidence="5">Involved in ribosomal large subunit assembly.</text>
</comment>
<dbReference type="InterPro" id="IPR007023">
    <property type="entry name" value="Ribosom_reg"/>
</dbReference>
<keyword evidence="4 5" id="KW-0539">Nucleus</keyword>
<name>A0A7R8ZRE9_9CRUS</name>
<evidence type="ECO:0000256" key="1">
    <source>
        <dbReference type="ARBA" id="ARBA00004123"/>
    </source>
</evidence>
<dbReference type="GO" id="GO:0042254">
    <property type="term" value="P:ribosome biogenesis"/>
    <property type="evidence" value="ECO:0007669"/>
    <property type="project" value="UniProtKB-KW"/>
</dbReference>
<dbReference type="EMBL" id="OB666590">
    <property type="protein sequence ID" value="CAD7233603.1"/>
    <property type="molecule type" value="Genomic_DNA"/>
</dbReference>
<reference evidence="6" key="1">
    <citation type="submission" date="2020-11" db="EMBL/GenBank/DDBJ databases">
        <authorList>
            <person name="Tran Van P."/>
        </authorList>
    </citation>
    <scope>NUCLEOTIDE SEQUENCE</scope>
</reference>
<accession>A0A7R8ZRE9</accession>
<sequence length="387" mass="43630">MASVDEILQRSAALQKSTEVHRDIELDLDCGHLVAFDDNLLSATDLKERREPYLREVARDNAQLMINRIWTLDVSRVDGVIVAKLPSPTIKLPRSKPAPKKRPLTKWEKFAKEKGIQKRKKSKLMWDEELKKWVPRFGYRRNAAQKQKEWVLEVPEGAPDTEDMFARRSEEKRERMAKNEYQRLKNVARTLKVMPTSSSTNADEASVGKVGRKKKKPQVGIVPMADLVAESRRDPSELKKEIVVARQATASVGTFTTKLPKEKVSIAKGKKQRHRQLFGNPKKEEEANLAILERVLSKKKPELEIDKAVNQEISQEQRLRAIEKSEAPAVGKKRRTAAGRGGTKREKKKKWAEQGGGAMKGGRVVKRSGKKGAAGGGGARRGKKGRR</sequence>
<dbReference type="AlphaFoldDB" id="A0A7R8ZRE9"/>
<comment type="similarity">
    <text evidence="2 5">Belongs to the RRS1 family.</text>
</comment>
<proteinExistence type="inferred from homology"/>
<evidence type="ECO:0000256" key="3">
    <source>
        <dbReference type="ARBA" id="ARBA00022517"/>
    </source>
</evidence>
<dbReference type="Pfam" id="PF04939">
    <property type="entry name" value="RRS1"/>
    <property type="match status" value="1"/>
</dbReference>
<gene>
    <name evidence="6" type="ORF">CTOB1V02_LOCUS11424</name>
</gene>
<protein>
    <recommendedName>
        <fullName evidence="5">Ribosome biogenesis regulatory protein</fullName>
    </recommendedName>
</protein>